<name>A0ABM9AJI2_9GAMM</name>
<comment type="pathway">
    <text evidence="1">Bacterial outer membrane biogenesis; LPS O-antigen biosynthesis.</text>
</comment>
<dbReference type="Proteomes" id="UP000838100">
    <property type="component" value="Unassembled WGS sequence"/>
</dbReference>
<dbReference type="InterPro" id="IPR036291">
    <property type="entry name" value="NAD(P)-bd_dom_sf"/>
</dbReference>
<evidence type="ECO:0000313" key="5">
    <source>
        <dbReference type="Proteomes" id="UP000838100"/>
    </source>
</evidence>
<evidence type="ECO:0000256" key="2">
    <source>
        <dbReference type="ARBA" id="ARBA00007637"/>
    </source>
</evidence>
<protein>
    <recommendedName>
        <fullName evidence="3">NAD-dependent epimerase/dehydratase domain-containing protein</fullName>
    </recommendedName>
</protein>
<comment type="similarity">
    <text evidence="2">Belongs to the NAD(P)-dependent epimerase/dehydratase family.</text>
</comment>
<dbReference type="InterPro" id="IPR001509">
    <property type="entry name" value="Epimerase_deHydtase"/>
</dbReference>
<keyword evidence="5" id="KW-1185">Reference proteome</keyword>
<evidence type="ECO:0000313" key="4">
    <source>
        <dbReference type="EMBL" id="CAH0993190.1"/>
    </source>
</evidence>
<gene>
    <name evidence="4" type="ORF">SIN8267_03331</name>
</gene>
<proteinExistence type="inferred from homology"/>
<evidence type="ECO:0000259" key="3">
    <source>
        <dbReference type="Pfam" id="PF01370"/>
    </source>
</evidence>
<reference evidence="4" key="1">
    <citation type="submission" date="2021-12" db="EMBL/GenBank/DDBJ databases">
        <authorList>
            <person name="Rodrigo-Torres L."/>
            <person name="Arahal R. D."/>
            <person name="Lucena T."/>
        </authorList>
    </citation>
    <scope>NUCLEOTIDE SEQUENCE</scope>
    <source>
        <strain evidence="4">CECT 8267</strain>
    </source>
</reference>
<comment type="caution">
    <text evidence="4">The sequence shown here is derived from an EMBL/GenBank/DDBJ whole genome shotgun (WGS) entry which is preliminary data.</text>
</comment>
<dbReference type="Pfam" id="PF01370">
    <property type="entry name" value="Epimerase"/>
    <property type="match status" value="1"/>
</dbReference>
<organism evidence="4 5">
    <name type="scientific">Sinobacterium norvegicum</name>
    <dbReference type="NCBI Taxonomy" id="1641715"/>
    <lineage>
        <taxon>Bacteria</taxon>
        <taxon>Pseudomonadati</taxon>
        <taxon>Pseudomonadota</taxon>
        <taxon>Gammaproteobacteria</taxon>
        <taxon>Cellvibrionales</taxon>
        <taxon>Spongiibacteraceae</taxon>
        <taxon>Sinobacterium</taxon>
    </lineage>
</organism>
<dbReference type="RefSeq" id="WP_237445869.1">
    <property type="nucleotide sequence ID" value="NZ_CAKLPX010000005.1"/>
</dbReference>
<dbReference type="SUPFAM" id="SSF51735">
    <property type="entry name" value="NAD(P)-binding Rossmann-fold domains"/>
    <property type="match status" value="1"/>
</dbReference>
<dbReference type="EMBL" id="CAKLPX010000005">
    <property type="protein sequence ID" value="CAH0993190.1"/>
    <property type="molecule type" value="Genomic_DNA"/>
</dbReference>
<evidence type="ECO:0000256" key="1">
    <source>
        <dbReference type="ARBA" id="ARBA00005125"/>
    </source>
</evidence>
<sequence length="310" mass="33923">MKPIVAFKGQKILVAGPTSQVAGPVIDALLEHNQVIAIARFSDKKQLAALEAKGVECIKADFASDDLKSLIPNDLDYVLNYAVVKTGKFDYDLQANAEGVGRLISACRGVKAFVHFSSTAVYEYAGGELRSEDSPLGDNHRAMFPTYSISKIAAESVARFAAKEFNVPVIIARLSVPYGDNGGWPFFHLLMMQQGMAIDVHPDRPNAYNLLHSCDYIEKIPALFDAASVEAVTVNFGGSDSTSIEQWCEYLTELTGFEPTFNESATAFGTLAIDTTKMHSLLGETRVDWKQGVLSMIRQLAPDLLKAEYR</sequence>
<accession>A0ABM9AJI2</accession>
<dbReference type="Gene3D" id="3.40.50.720">
    <property type="entry name" value="NAD(P)-binding Rossmann-like Domain"/>
    <property type="match status" value="1"/>
</dbReference>
<feature type="domain" description="NAD-dependent epimerase/dehydratase" evidence="3">
    <location>
        <begin position="12"/>
        <end position="181"/>
    </location>
</feature>
<dbReference type="PANTHER" id="PTHR43000">
    <property type="entry name" value="DTDP-D-GLUCOSE 4,6-DEHYDRATASE-RELATED"/>
    <property type="match status" value="1"/>
</dbReference>